<gene>
    <name evidence="6" type="ordered locus">Amet_2355</name>
</gene>
<keyword evidence="7" id="KW-1185">Reference proteome</keyword>
<organism evidence="6 7">
    <name type="scientific">Alkaliphilus metalliredigens (strain QYMF)</name>
    <dbReference type="NCBI Taxonomy" id="293826"/>
    <lineage>
        <taxon>Bacteria</taxon>
        <taxon>Bacillati</taxon>
        <taxon>Bacillota</taxon>
        <taxon>Clostridia</taxon>
        <taxon>Peptostreptococcales</taxon>
        <taxon>Natronincolaceae</taxon>
        <taxon>Alkaliphilus</taxon>
    </lineage>
</organism>
<dbReference type="Pfam" id="PF00753">
    <property type="entry name" value="Lactamase_B"/>
    <property type="match status" value="1"/>
</dbReference>
<keyword evidence="4" id="KW-0862">Zinc</keyword>
<comment type="cofactor">
    <cofactor evidence="1">
        <name>Zn(2+)</name>
        <dbReference type="ChEBI" id="CHEBI:29105"/>
    </cofactor>
</comment>
<dbReference type="OrthoDB" id="9802248at2"/>
<evidence type="ECO:0000256" key="3">
    <source>
        <dbReference type="ARBA" id="ARBA00022801"/>
    </source>
</evidence>
<dbReference type="KEGG" id="amt:Amet_2355"/>
<dbReference type="SMART" id="SM00849">
    <property type="entry name" value="Lactamase_B"/>
    <property type="match status" value="1"/>
</dbReference>
<reference evidence="7" key="1">
    <citation type="journal article" date="2016" name="Genome Announc.">
        <title>Complete genome sequence of Alkaliphilus metalliredigens strain QYMF, an alkaliphilic and metal-reducing bacterium isolated from borax-contaminated leachate ponds.</title>
        <authorList>
            <person name="Hwang C."/>
            <person name="Copeland A."/>
            <person name="Lucas S."/>
            <person name="Lapidus A."/>
            <person name="Barry K."/>
            <person name="Detter J.C."/>
            <person name="Glavina Del Rio T."/>
            <person name="Hammon N."/>
            <person name="Israni S."/>
            <person name="Dalin E."/>
            <person name="Tice H."/>
            <person name="Pitluck S."/>
            <person name="Chertkov O."/>
            <person name="Brettin T."/>
            <person name="Bruce D."/>
            <person name="Han C."/>
            <person name="Schmutz J."/>
            <person name="Larimer F."/>
            <person name="Land M.L."/>
            <person name="Hauser L."/>
            <person name="Kyrpides N."/>
            <person name="Mikhailova N."/>
            <person name="Ye Q."/>
            <person name="Zhou J."/>
            <person name="Richardson P."/>
            <person name="Fields M.W."/>
        </authorList>
    </citation>
    <scope>NUCLEOTIDE SEQUENCE [LARGE SCALE GENOMIC DNA]</scope>
    <source>
        <strain evidence="7">QYMF</strain>
    </source>
</reference>
<dbReference type="Proteomes" id="UP000001572">
    <property type="component" value="Chromosome"/>
</dbReference>
<name>A6TQP1_ALKMQ</name>
<dbReference type="InterPro" id="IPR051453">
    <property type="entry name" value="MBL_Glyoxalase_II"/>
</dbReference>
<dbReference type="GO" id="GO:0016787">
    <property type="term" value="F:hydrolase activity"/>
    <property type="evidence" value="ECO:0007669"/>
    <property type="project" value="UniProtKB-KW"/>
</dbReference>
<evidence type="ECO:0000256" key="1">
    <source>
        <dbReference type="ARBA" id="ARBA00001947"/>
    </source>
</evidence>
<feature type="domain" description="Metallo-beta-lactamase" evidence="5">
    <location>
        <begin position="12"/>
        <end position="189"/>
    </location>
</feature>
<dbReference type="InterPro" id="IPR036866">
    <property type="entry name" value="RibonucZ/Hydroxyglut_hydro"/>
</dbReference>
<dbReference type="PANTHER" id="PTHR46233:SF3">
    <property type="entry name" value="HYDROXYACYLGLUTATHIONE HYDROLASE GLOC"/>
    <property type="match status" value="1"/>
</dbReference>
<dbReference type="InterPro" id="IPR001279">
    <property type="entry name" value="Metallo-B-lactamas"/>
</dbReference>
<sequence>MFLEKIAAGVFGVNCYVISDDETGKAAVVDPGGDADKILELIKDNQFELTHILLTHGHGDHIGAVNELHEKTKAPVYVHEDDLYILKDANINYSARMGGPVVTIDTDVFLKDGEVLTIGNLKLHVLHTPGHSPGGVCIRGEGVVFTGDTLFANSIGRSDLEGGNYDQLIASIQSKLMTLDDELTVLPGHGPASTIGIERMTNPYIK</sequence>
<dbReference type="HOGENOM" id="CLU_030571_5_4_9"/>
<keyword evidence="2" id="KW-0479">Metal-binding</keyword>
<evidence type="ECO:0000256" key="4">
    <source>
        <dbReference type="ARBA" id="ARBA00022833"/>
    </source>
</evidence>
<dbReference type="GO" id="GO:0046872">
    <property type="term" value="F:metal ion binding"/>
    <property type="evidence" value="ECO:0007669"/>
    <property type="project" value="UniProtKB-KW"/>
</dbReference>
<dbReference type="SUPFAM" id="SSF56281">
    <property type="entry name" value="Metallo-hydrolase/oxidoreductase"/>
    <property type="match status" value="1"/>
</dbReference>
<accession>A6TQP1</accession>
<proteinExistence type="predicted"/>
<dbReference type="PANTHER" id="PTHR46233">
    <property type="entry name" value="HYDROXYACYLGLUTATHIONE HYDROLASE GLOC"/>
    <property type="match status" value="1"/>
</dbReference>
<protein>
    <submittedName>
        <fullName evidence="6">Beta-lactamase domain protein</fullName>
    </submittedName>
</protein>
<evidence type="ECO:0000313" key="6">
    <source>
        <dbReference type="EMBL" id="ABR48509.1"/>
    </source>
</evidence>
<evidence type="ECO:0000259" key="5">
    <source>
        <dbReference type="SMART" id="SM00849"/>
    </source>
</evidence>
<dbReference type="Gene3D" id="3.60.15.10">
    <property type="entry name" value="Ribonuclease Z/Hydroxyacylglutathione hydrolase-like"/>
    <property type="match status" value="1"/>
</dbReference>
<dbReference type="STRING" id="293826.Amet_2355"/>
<dbReference type="EMBL" id="CP000724">
    <property type="protein sequence ID" value="ABR48509.1"/>
    <property type="molecule type" value="Genomic_DNA"/>
</dbReference>
<dbReference type="RefSeq" id="WP_012063484.1">
    <property type="nucleotide sequence ID" value="NC_009633.1"/>
</dbReference>
<dbReference type="AlphaFoldDB" id="A6TQP1"/>
<dbReference type="CDD" id="cd06262">
    <property type="entry name" value="metallo-hydrolase-like_MBL-fold"/>
    <property type="match status" value="1"/>
</dbReference>
<keyword evidence="3" id="KW-0378">Hydrolase</keyword>
<evidence type="ECO:0000313" key="7">
    <source>
        <dbReference type="Proteomes" id="UP000001572"/>
    </source>
</evidence>
<evidence type="ECO:0000256" key="2">
    <source>
        <dbReference type="ARBA" id="ARBA00022723"/>
    </source>
</evidence>
<dbReference type="eggNOG" id="COG0491">
    <property type="taxonomic scope" value="Bacteria"/>
</dbReference>